<evidence type="ECO:0000313" key="2">
    <source>
        <dbReference type="Proteomes" id="UP000294593"/>
    </source>
</evidence>
<name>A0A4R6RNE3_9BURK</name>
<organism evidence="1 2">
    <name type="scientific">Aquabacterium commune</name>
    <dbReference type="NCBI Taxonomy" id="70586"/>
    <lineage>
        <taxon>Bacteria</taxon>
        <taxon>Pseudomonadati</taxon>
        <taxon>Pseudomonadota</taxon>
        <taxon>Betaproteobacteria</taxon>
        <taxon>Burkholderiales</taxon>
        <taxon>Aquabacterium</taxon>
    </lineage>
</organism>
<evidence type="ECO:0000313" key="1">
    <source>
        <dbReference type="EMBL" id="TDP88223.1"/>
    </source>
</evidence>
<dbReference type="RefSeq" id="WP_133605860.1">
    <property type="nucleotide sequence ID" value="NZ_SNXW01000001.1"/>
</dbReference>
<dbReference type="PANTHER" id="PTHR35850">
    <property type="entry name" value="CYTOPLASMIC PROTEIN-RELATED"/>
    <property type="match status" value="1"/>
</dbReference>
<gene>
    <name evidence="1" type="ORF">EV672_101368</name>
</gene>
<dbReference type="OrthoDB" id="9789942at2"/>
<dbReference type="Pfam" id="PF05591">
    <property type="entry name" value="T6SS_VipA"/>
    <property type="match status" value="1"/>
</dbReference>
<proteinExistence type="predicted"/>
<dbReference type="AlphaFoldDB" id="A0A4R6RNE3"/>
<comment type="caution">
    <text evidence="1">The sequence shown here is derived from an EMBL/GenBank/DDBJ whole genome shotgun (WGS) entry which is preliminary data.</text>
</comment>
<dbReference type="Proteomes" id="UP000294593">
    <property type="component" value="Unassembled WGS sequence"/>
</dbReference>
<accession>A0A4R6RNE3</accession>
<dbReference type="InterPro" id="IPR008312">
    <property type="entry name" value="T6SS_TssB1"/>
</dbReference>
<dbReference type="PANTHER" id="PTHR35850:SF1">
    <property type="entry name" value="TYPE VI SECRETION SYSTEM SHEATH PROTEIN TSSB1"/>
    <property type="match status" value="1"/>
</dbReference>
<sequence length="176" mass="19767">MAKKDSVQQRLGRVRPPRVQLTYDVEVGDAIEQKEIPFVMGVMADFTGQPDPDKPLAKLKDRKFVQIDMDNFDEVMAGMAPRASYRVPNLLSPEGGEFAVNLDFEGMDDFRPEAVVQQVEPLRKLLEARTKLSDLRNKLAGNEKLEDALGEVLGNTEQRRLLEAEAQVASDTTHQE</sequence>
<keyword evidence="2" id="KW-1185">Reference proteome</keyword>
<dbReference type="EMBL" id="SNXW01000001">
    <property type="protein sequence ID" value="TDP88223.1"/>
    <property type="molecule type" value="Genomic_DNA"/>
</dbReference>
<reference evidence="1 2" key="1">
    <citation type="submission" date="2019-03" db="EMBL/GenBank/DDBJ databases">
        <title>Genomic Encyclopedia of Type Strains, Phase IV (KMG-IV): sequencing the most valuable type-strain genomes for metagenomic binning, comparative biology and taxonomic classification.</title>
        <authorList>
            <person name="Goeker M."/>
        </authorList>
    </citation>
    <scope>NUCLEOTIDE SEQUENCE [LARGE SCALE GENOMIC DNA]</scope>
    <source>
        <strain evidence="1 2">DSM 11901</strain>
    </source>
</reference>
<protein>
    <submittedName>
        <fullName evidence="1">Type VI secretion system protein ImpB</fullName>
    </submittedName>
</protein>
<dbReference type="PIRSF" id="PIRSF028301">
    <property type="entry name" value="UCP028301"/>
    <property type="match status" value="1"/>
</dbReference>
<dbReference type="NCBIfam" id="TIGR03358">
    <property type="entry name" value="VI_chp_5"/>
    <property type="match status" value="1"/>
</dbReference>